<dbReference type="Proteomes" id="UP000585721">
    <property type="component" value="Unassembled WGS sequence"/>
</dbReference>
<evidence type="ECO:0000256" key="13">
    <source>
        <dbReference type="RuleBase" id="RU000483"/>
    </source>
</evidence>
<dbReference type="AlphaFoldDB" id="A0A841GMP5"/>
<comment type="caution">
    <text evidence="14">The sequence shown here is derived from an EMBL/GenBank/DDBJ whole genome shotgun (WGS) entry which is preliminary data.</text>
</comment>
<name>A0A841GMP5_9GAMM</name>
<evidence type="ECO:0000256" key="3">
    <source>
        <dbReference type="ARBA" id="ARBA00022448"/>
    </source>
</evidence>
<dbReference type="GO" id="GO:0045259">
    <property type="term" value="C:proton-transporting ATP synthase complex"/>
    <property type="evidence" value="ECO:0007669"/>
    <property type="project" value="UniProtKB-KW"/>
</dbReference>
<evidence type="ECO:0000256" key="4">
    <source>
        <dbReference type="ARBA" id="ARBA00022475"/>
    </source>
</evidence>
<keyword evidence="15" id="KW-1185">Reference proteome</keyword>
<evidence type="ECO:0000256" key="11">
    <source>
        <dbReference type="ARBA" id="ARBA00023310"/>
    </source>
</evidence>
<dbReference type="GO" id="GO:0042777">
    <property type="term" value="P:proton motive force-driven plasma membrane ATP synthesis"/>
    <property type="evidence" value="ECO:0007669"/>
    <property type="project" value="TreeGrafter"/>
</dbReference>
<dbReference type="InterPro" id="IPR023011">
    <property type="entry name" value="ATP_synth_F0_asu_AS"/>
</dbReference>
<comment type="function">
    <text evidence="12 13">Key component of the proton channel; it plays a direct role in the translocation of protons across the membrane.</text>
</comment>
<dbReference type="Pfam" id="PF00119">
    <property type="entry name" value="ATP-synt_A"/>
    <property type="match status" value="1"/>
</dbReference>
<evidence type="ECO:0000256" key="9">
    <source>
        <dbReference type="ARBA" id="ARBA00023065"/>
    </source>
</evidence>
<dbReference type="NCBIfam" id="TIGR01131">
    <property type="entry name" value="ATP_synt_6_or_A"/>
    <property type="match status" value="1"/>
</dbReference>
<evidence type="ECO:0000256" key="10">
    <source>
        <dbReference type="ARBA" id="ARBA00023136"/>
    </source>
</evidence>
<keyword evidence="9 12" id="KW-0406">Ion transport</keyword>
<dbReference type="NCBIfam" id="NF004477">
    <property type="entry name" value="PRK05815.1-1"/>
    <property type="match status" value="1"/>
</dbReference>
<comment type="similarity">
    <text evidence="2 12 13">Belongs to the ATPase A chain family.</text>
</comment>
<feature type="transmembrane region" description="Helical" evidence="12">
    <location>
        <begin position="27"/>
        <end position="49"/>
    </location>
</feature>
<keyword evidence="4 12" id="KW-1003">Cell membrane</keyword>
<protein>
    <recommendedName>
        <fullName evidence="12 13">ATP synthase subunit a</fullName>
    </recommendedName>
    <alternativeName>
        <fullName evidence="12">ATP synthase F0 sector subunit a</fullName>
    </alternativeName>
    <alternativeName>
        <fullName evidence="12">F-ATPase subunit 6</fullName>
    </alternativeName>
</protein>
<keyword evidence="3 12" id="KW-0813">Transport</keyword>
<dbReference type="HAMAP" id="MF_01393">
    <property type="entry name" value="ATP_synth_a_bact"/>
    <property type="match status" value="1"/>
</dbReference>
<dbReference type="InterPro" id="IPR045082">
    <property type="entry name" value="ATP_syn_F0_a_bact/chloroplast"/>
</dbReference>
<dbReference type="GO" id="GO:0046933">
    <property type="term" value="F:proton-transporting ATP synthase activity, rotational mechanism"/>
    <property type="evidence" value="ECO:0007669"/>
    <property type="project" value="UniProtKB-UniRule"/>
</dbReference>
<keyword evidence="11 12" id="KW-0066">ATP synthesis</keyword>
<accession>A0A841GMP5</accession>
<dbReference type="PANTHER" id="PTHR42823:SF3">
    <property type="entry name" value="ATP SYNTHASE SUBUNIT A, CHLOROPLASTIC"/>
    <property type="match status" value="1"/>
</dbReference>
<dbReference type="CDD" id="cd00310">
    <property type="entry name" value="ATP-synt_Fo_a_6"/>
    <property type="match status" value="1"/>
</dbReference>
<keyword evidence="6 12" id="KW-0812">Transmembrane</keyword>
<evidence type="ECO:0000256" key="7">
    <source>
        <dbReference type="ARBA" id="ARBA00022781"/>
    </source>
</evidence>
<dbReference type="EMBL" id="JACHGR010000008">
    <property type="protein sequence ID" value="MBB6056575.1"/>
    <property type="molecule type" value="Genomic_DNA"/>
</dbReference>
<evidence type="ECO:0000313" key="14">
    <source>
        <dbReference type="EMBL" id="MBB6056575.1"/>
    </source>
</evidence>
<keyword evidence="10 12" id="KW-0472">Membrane</keyword>
<keyword evidence="5 12" id="KW-0138">CF(0)</keyword>
<dbReference type="PRINTS" id="PR00123">
    <property type="entry name" value="ATPASEA"/>
</dbReference>
<evidence type="ECO:0000313" key="15">
    <source>
        <dbReference type="Proteomes" id="UP000585721"/>
    </source>
</evidence>
<dbReference type="RefSeq" id="WP_188027297.1">
    <property type="nucleotide sequence ID" value="NZ_JACHGR010000008.1"/>
</dbReference>
<dbReference type="InterPro" id="IPR000568">
    <property type="entry name" value="ATP_synth_F0_asu"/>
</dbReference>
<proteinExistence type="inferred from homology"/>
<dbReference type="PROSITE" id="PS00449">
    <property type="entry name" value="ATPASE_A"/>
    <property type="match status" value="1"/>
</dbReference>
<keyword evidence="8 12" id="KW-1133">Transmembrane helix</keyword>
<evidence type="ECO:0000256" key="8">
    <source>
        <dbReference type="ARBA" id="ARBA00022989"/>
    </source>
</evidence>
<feature type="transmembrane region" description="Helical" evidence="12">
    <location>
        <begin position="89"/>
        <end position="107"/>
    </location>
</feature>
<organism evidence="14 15">
    <name type="scientific">Tolumonas osonensis</name>
    <dbReference type="NCBI Taxonomy" id="675874"/>
    <lineage>
        <taxon>Bacteria</taxon>
        <taxon>Pseudomonadati</taxon>
        <taxon>Pseudomonadota</taxon>
        <taxon>Gammaproteobacteria</taxon>
        <taxon>Aeromonadales</taxon>
        <taxon>Aeromonadaceae</taxon>
        <taxon>Tolumonas</taxon>
    </lineage>
</organism>
<sequence>MASTGETLTSQEYIAHHLHHLQVGSGFWTVNIDSMVFSVVLGTLFIWLFRRVAVKATSGVPGKLQCFVEMVFGFVDDTVKGIFHGKNQLIAPLALTVFVWIFLMNAMDLLPIDYLPRLAQLSNIPYLRVVPSADVNITLSMSFGVFFLILFYSIKIKGVGGFVKELTLTPFNHWAFVPINLLLETVTLISKPISLGLRLFGNMYAGEMIFILIAAMLPWWSQWFLNVPWAIFHILVITLQAFIFMVLTIVYLSMASEEH</sequence>
<dbReference type="FunFam" id="1.20.120.220:FF:000002">
    <property type="entry name" value="ATP synthase subunit a"/>
    <property type="match status" value="1"/>
</dbReference>
<comment type="subcellular location">
    <subcellularLocation>
        <location evidence="12 13">Cell membrane</location>
        <topology evidence="12 13">Multi-pass membrane protein</topology>
    </subcellularLocation>
    <subcellularLocation>
        <location evidence="1">Membrane</location>
        <topology evidence="1">Multi-pass membrane protein</topology>
    </subcellularLocation>
</comment>
<evidence type="ECO:0000256" key="6">
    <source>
        <dbReference type="ARBA" id="ARBA00022692"/>
    </source>
</evidence>
<evidence type="ECO:0000256" key="2">
    <source>
        <dbReference type="ARBA" id="ARBA00006810"/>
    </source>
</evidence>
<feature type="transmembrane region" description="Helical" evidence="12">
    <location>
        <begin position="199"/>
        <end position="221"/>
    </location>
</feature>
<dbReference type="PANTHER" id="PTHR42823">
    <property type="entry name" value="ATP SYNTHASE SUBUNIT A, CHLOROPLASTIC"/>
    <property type="match status" value="1"/>
</dbReference>
<dbReference type="GO" id="GO:0005886">
    <property type="term" value="C:plasma membrane"/>
    <property type="evidence" value="ECO:0007669"/>
    <property type="project" value="UniProtKB-SubCell"/>
</dbReference>
<dbReference type="SUPFAM" id="SSF81336">
    <property type="entry name" value="F1F0 ATP synthase subunit A"/>
    <property type="match status" value="1"/>
</dbReference>
<keyword evidence="7 12" id="KW-0375">Hydrogen ion transport</keyword>
<feature type="transmembrane region" description="Helical" evidence="12">
    <location>
        <begin position="135"/>
        <end position="154"/>
    </location>
</feature>
<dbReference type="InterPro" id="IPR035908">
    <property type="entry name" value="F0_ATP_A_sf"/>
</dbReference>
<gene>
    <name evidence="12" type="primary">atpB</name>
    <name evidence="14" type="ORF">HNR75_002513</name>
</gene>
<dbReference type="Gene3D" id="1.20.120.220">
    <property type="entry name" value="ATP synthase, F0 complex, subunit A"/>
    <property type="match status" value="1"/>
</dbReference>
<evidence type="ECO:0000256" key="1">
    <source>
        <dbReference type="ARBA" id="ARBA00004141"/>
    </source>
</evidence>
<evidence type="ECO:0000256" key="12">
    <source>
        <dbReference type="HAMAP-Rule" id="MF_01393"/>
    </source>
</evidence>
<reference evidence="14 15" key="1">
    <citation type="submission" date="2020-08" db="EMBL/GenBank/DDBJ databases">
        <title>Genomic Encyclopedia of Type Strains, Phase IV (KMG-IV): sequencing the most valuable type-strain genomes for metagenomic binning, comparative biology and taxonomic classification.</title>
        <authorList>
            <person name="Goeker M."/>
        </authorList>
    </citation>
    <scope>NUCLEOTIDE SEQUENCE [LARGE SCALE GENOMIC DNA]</scope>
    <source>
        <strain evidence="14 15">DSM 22975</strain>
    </source>
</reference>
<feature type="transmembrane region" description="Helical" evidence="12">
    <location>
        <begin position="227"/>
        <end position="252"/>
    </location>
</feature>
<evidence type="ECO:0000256" key="5">
    <source>
        <dbReference type="ARBA" id="ARBA00022547"/>
    </source>
</evidence>